<evidence type="ECO:0000313" key="3">
    <source>
        <dbReference type="Proteomes" id="UP000244496"/>
    </source>
</evidence>
<dbReference type="GO" id="GO:0005737">
    <property type="term" value="C:cytoplasm"/>
    <property type="evidence" value="ECO:0007669"/>
    <property type="project" value="TreeGrafter"/>
</dbReference>
<dbReference type="KEGG" id="geh:HYN69_13705"/>
<dbReference type="Gene3D" id="3.40.50.720">
    <property type="entry name" value="NAD(P)-binding Rossmann-like Domain"/>
    <property type="match status" value="1"/>
</dbReference>
<keyword evidence="3" id="KW-1185">Reference proteome</keyword>
<dbReference type="InterPro" id="IPR002347">
    <property type="entry name" value="SDR_fam"/>
</dbReference>
<dbReference type="OrthoDB" id="9785826at2"/>
<dbReference type="Pfam" id="PF00106">
    <property type="entry name" value="adh_short"/>
    <property type="match status" value="1"/>
</dbReference>
<dbReference type="InterPro" id="IPR036291">
    <property type="entry name" value="NAD(P)-bd_dom_sf"/>
</dbReference>
<name>A0A2S0UNP7_9RHOB</name>
<reference evidence="2 3" key="1">
    <citation type="submission" date="2018-04" db="EMBL/GenBank/DDBJ databases">
        <title>Genome sequencing of Gemmobacter.</title>
        <authorList>
            <person name="Yi H."/>
            <person name="Baek M.-G."/>
        </authorList>
    </citation>
    <scope>NUCLEOTIDE SEQUENCE [LARGE SCALE GENOMIC DNA]</scope>
    <source>
        <strain evidence="2 3">HYN0069</strain>
    </source>
</reference>
<organism evidence="2 3">
    <name type="scientific">Paragemmobacter aquarius</name>
    <dbReference type="NCBI Taxonomy" id="2169400"/>
    <lineage>
        <taxon>Bacteria</taxon>
        <taxon>Pseudomonadati</taxon>
        <taxon>Pseudomonadota</taxon>
        <taxon>Alphaproteobacteria</taxon>
        <taxon>Rhodobacterales</taxon>
        <taxon>Paracoccaceae</taxon>
        <taxon>Paragemmobacter</taxon>
    </lineage>
</organism>
<proteinExistence type="predicted"/>
<dbReference type="GO" id="GO:0016491">
    <property type="term" value="F:oxidoreductase activity"/>
    <property type="evidence" value="ECO:0007669"/>
    <property type="project" value="TreeGrafter"/>
</dbReference>
<dbReference type="SUPFAM" id="SSF51735">
    <property type="entry name" value="NAD(P)-binding Rossmann-fold domains"/>
    <property type="match status" value="1"/>
</dbReference>
<dbReference type="InterPro" id="IPR001509">
    <property type="entry name" value="Epimerase_deHydtase"/>
</dbReference>
<accession>A0A2S0UNP7</accession>
<dbReference type="EMBL" id="CP028918">
    <property type="protein sequence ID" value="AWB49411.1"/>
    <property type="molecule type" value="Genomic_DNA"/>
</dbReference>
<dbReference type="PANTHER" id="PTHR43544">
    <property type="entry name" value="SHORT-CHAIN DEHYDROGENASE/REDUCTASE"/>
    <property type="match status" value="1"/>
</dbReference>
<dbReference type="PRINTS" id="PR00081">
    <property type="entry name" value="GDHRDH"/>
</dbReference>
<sequence length="228" mass="23653">MANETSFTPRALVIGASGGIGAAVTAALMAQGTEVTALSRRSHGLDLTDESSIAAHLAPLEAPYDLILVATGALELGPHRPEKSLRALDPAALAAHFALNATGPALVLKHALRLIPRDRPARFAALSARVGSIGDNALGGWFAYRAAKAALNQLIHTAAVEVKRTHPQAILCTYHPGTVATPLTGAYANGHPTVPPDTAAHHLLSVLANLTPADTGGFFDWQGKAIPW</sequence>
<dbReference type="AlphaFoldDB" id="A0A2S0UNP7"/>
<dbReference type="Proteomes" id="UP000244496">
    <property type="component" value="Chromosome"/>
</dbReference>
<dbReference type="Pfam" id="PF01370">
    <property type="entry name" value="Epimerase"/>
    <property type="match status" value="1"/>
</dbReference>
<dbReference type="RefSeq" id="WP_108436228.1">
    <property type="nucleotide sequence ID" value="NZ_CP028918.1"/>
</dbReference>
<gene>
    <name evidence="2" type="ORF">HYN69_13705</name>
</gene>
<protein>
    <submittedName>
        <fullName evidence="2">C factor, cell signaling protein</fullName>
    </submittedName>
</protein>
<evidence type="ECO:0000313" key="2">
    <source>
        <dbReference type="EMBL" id="AWB49411.1"/>
    </source>
</evidence>
<feature type="domain" description="NAD-dependent epimerase/dehydratase" evidence="1">
    <location>
        <begin position="11"/>
        <end position="60"/>
    </location>
</feature>
<dbReference type="InterPro" id="IPR051468">
    <property type="entry name" value="Fungal_SecMetab_SDRs"/>
</dbReference>
<dbReference type="PANTHER" id="PTHR43544:SF12">
    <property type="entry name" value="NAD(P)-BINDING ROSSMANN-FOLD SUPERFAMILY PROTEIN"/>
    <property type="match status" value="1"/>
</dbReference>
<evidence type="ECO:0000259" key="1">
    <source>
        <dbReference type="Pfam" id="PF01370"/>
    </source>
</evidence>